<proteinExistence type="predicted"/>
<accession>A0ABN7WSX8</accession>
<gene>
    <name evidence="1" type="ORF">GMARGA_LOCUS34749</name>
</gene>
<dbReference type="EMBL" id="CAJVQB010062022">
    <property type="protein sequence ID" value="CAG8840095.1"/>
    <property type="molecule type" value="Genomic_DNA"/>
</dbReference>
<keyword evidence="2" id="KW-1185">Reference proteome</keyword>
<protein>
    <submittedName>
        <fullName evidence="1">40031_t:CDS:1</fullName>
    </submittedName>
</protein>
<evidence type="ECO:0000313" key="2">
    <source>
        <dbReference type="Proteomes" id="UP000789901"/>
    </source>
</evidence>
<organism evidence="1 2">
    <name type="scientific">Gigaspora margarita</name>
    <dbReference type="NCBI Taxonomy" id="4874"/>
    <lineage>
        <taxon>Eukaryota</taxon>
        <taxon>Fungi</taxon>
        <taxon>Fungi incertae sedis</taxon>
        <taxon>Mucoromycota</taxon>
        <taxon>Glomeromycotina</taxon>
        <taxon>Glomeromycetes</taxon>
        <taxon>Diversisporales</taxon>
        <taxon>Gigasporaceae</taxon>
        <taxon>Gigaspora</taxon>
    </lineage>
</organism>
<sequence>TYAEKFKDGRIIKEAFESADLAIPALLTKIPNYSQTKFTSKLISFKNLSSPFNSFASKPLSSQILSNPLNSSFYDSTLQNCFIADNADDQYDDNSDGMIVD</sequence>
<name>A0ABN7WSX8_GIGMA</name>
<evidence type="ECO:0000313" key="1">
    <source>
        <dbReference type="EMBL" id="CAG8840095.1"/>
    </source>
</evidence>
<comment type="caution">
    <text evidence="1">The sequence shown here is derived from an EMBL/GenBank/DDBJ whole genome shotgun (WGS) entry which is preliminary data.</text>
</comment>
<feature type="non-terminal residue" evidence="1">
    <location>
        <position position="1"/>
    </location>
</feature>
<reference evidence="1 2" key="1">
    <citation type="submission" date="2021-06" db="EMBL/GenBank/DDBJ databases">
        <authorList>
            <person name="Kallberg Y."/>
            <person name="Tangrot J."/>
            <person name="Rosling A."/>
        </authorList>
    </citation>
    <scope>NUCLEOTIDE SEQUENCE [LARGE SCALE GENOMIC DNA]</scope>
    <source>
        <strain evidence="1 2">120-4 pot B 10/14</strain>
    </source>
</reference>
<dbReference type="Proteomes" id="UP000789901">
    <property type="component" value="Unassembled WGS sequence"/>
</dbReference>